<reference evidence="3 5" key="1">
    <citation type="journal article" date="2022" name="bioRxiv">
        <title>Prophages regulate Shewanella fidelis 3313 motility and biofilm formation: implications for gut colonization dynamics in Ciona robusta.</title>
        <authorList>
            <person name="Natarajan O."/>
            <person name="Gibboney S.L."/>
            <person name="Young M.N."/>
            <person name="Lim S.J."/>
            <person name="Pluta N."/>
            <person name="Atkinson C.G."/>
            <person name="Leigh B.A."/>
            <person name="Liberti A."/>
            <person name="Kees E.D."/>
            <person name="Breitbart M."/>
            <person name="Gralnick J.A."/>
            <person name="Dishaw L.J."/>
        </authorList>
    </citation>
    <scope>NUCLEOTIDE SEQUENCE [LARGE SCALE GENOMIC DNA]</scope>
    <source>
        <strain evidence="3 5">JG4066</strain>
    </source>
</reference>
<keyword evidence="1" id="KW-1133">Transmembrane helix</keyword>
<dbReference type="EMBL" id="JAPMLE010000001">
    <property type="protein sequence ID" value="MDR8522876.1"/>
    <property type="molecule type" value="Genomic_DNA"/>
</dbReference>
<feature type="transmembrane region" description="Helical" evidence="1">
    <location>
        <begin position="43"/>
        <end position="60"/>
    </location>
</feature>
<reference evidence="2" key="2">
    <citation type="submission" date="2022-11" db="EMBL/GenBank/DDBJ databases">
        <title>Prophages regulate Shewanella fidelis motility and biofilm formation: implications for gut colonization dynamics in Ciona robusta.</title>
        <authorList>
            <person name="Natarajan O."/>
            <person name="Gibboney S.L."/>
            <person name="Young M.N."/>
            <person name="Lim S.J."/>
            <person name="Pluta N."/>
            <person name="Atkinson C.G.F."/>
            <person name="Leigh B.A."/>
            <person name="Liberti A."/>
            <person name="Kees E."/>
            <person name="Breitbart M."/>
            <person name="Gralnick J."/>
            <person name="Dishaw L.J."/>
        </authorList>
    </citation>
    <scope>NUCLEOTIDE SEQUENCE</scope>
    <source>
        <strain evidence="2">3313</strain>
    </source>
</reference>
<proteinExistence type="predicted"/>
<dbReference type="Proteomes" id="UP001271263">
    <property type="component" value="Unassembled WGS sequence"/>
</dbReference>
<keyword evidence="5" id="KW-1185">Reference proteome</keyword>
<dbReference type="EMBL" id="JAPMLD010000003">
    <property type="protein sequence ID" value="MDW4824017.1"/>
    <property type="molecule type" value="Genomic_DNA"/>
</dbReference>
<evidence type="ECO:0000256" key="1">
    <source>
        <dbReference type="SAM" id="Phobius"/>
    </source>
</evidence>
<evidence type="ECO:0000313" key="5">
    <source>
        <dbReference type="Proteomes" id="UP001271263"/>
    </source>
</evidence>
<dbReference type="Proteomes" id="UP001259340">
    <property type="component" value="Unassembled WGS sequence"/>
</dbReference>
<gene>
    <name evidence="2" type="ORF">OS133_04160</name>
    <name evidence="3" type="ORF">OS134_08120</name>
</gene>
<sequence length="69" mass="8151">MLQKYFFKLPKSLTYRSFTIFLCIAIPTYGLYFLGVIEHQPALWQLLFWIFLAIAVGRTTDENGFKKLK</sequence>
<organism evidence="2 4">
    <name type="scientific">Shewanella fidelis</name>
    <dbReference type="NCBI Taxonomy" id="173509"/>
    <lineage>
        <taxon>Bacteria</taxon>
        <taxon>Pseudomonadati</taxon>
        <taxon>Pseudomonadota</taxon>
        <taxon>Gammaproteobacteria</taxon>
        <taxon>Alteromonadales</taxon>
        <taxon>Shewanellaceae</taxon>
        <taxon>Shewanella</taxon>
    </lineage>
</organism>
<dbReference type="AlphaFoldDB" id="A0AAW8NK22"/>
<evidence type="ECO:0000313" key="4">
    <source>
        <dbReference type="Proteomes" id="UP001259340"/>
    </source>
</evidence>
<keyword evidence="1" id="KW-0472">Membrane</keyword>
<keyword evidence="1" id="KW-0812">Transmembrane</keyword>
<accession>A0AAW8NK22</accession>
<feature type="transmembrane region" description="Helical" evidence="1">
    <location>
        <begin position="20"/>
        <end position="37"/>
    </location>
</feature>
<comment type="caution">
    <text evidence="2">The sequence shown here is derived from an EMBL/GenBank/DDBJ whole genome shotgun (WGS) entry which is preliminary data.</text>
</comment>
<dbReference type="RefSeq" id="WP_310654083.1">
    <property type="nucleotide sequence ID" value="NZ_JAPMLA010000003.1"/>
</dbReference>
<name>A0AAW8NK22_9GAMM</name>
<protein>
    <submittedName>
        <fullName evidence="2">Uncharacterized protein</fullName>
    </submittedName>
</protein>
<evidence type="ECO:0000313" key="2">
    <source>
        <dbReference type="EMBL" id="MDR8522876.1"/>
    </source>
</evidence>
<evidence type="ECO:0000313" key="3">
    <source>
        <dbReference type="EMBL" id="MDW4824017.1"/>
    </source>
</evidence>